<keyword evidence="1" id="KW-0812">Transmembrane</keyword>
<proteinExistence type="predicted"/>
<dbReference type="EMBL" id="MLJW01009265">
    <property type="protein sequence ID" value="OIQ63146.1"/>
    <property type="molecule type" value="Genomic_DNA"/>
</dbReference>
<accession>A0A1J5NWL0</accession>
<keyword evidence="1" id="KW-1133">Transmembrane helix</keyword>
<reference evidence="2" key="1">
    <citation type="submission" date="2016-10" db="EMBL/GenBank/DDBJ databases">
        <title>Sequence of Gallionella enrichment culture.</title>
        <authorList>
            <person name="Poehlein A."/>
            <person name="Muehling M."/>
            <person name="Daniel R."/>
        </authorList>
    </citation>
    <scope>NUCLEOTIDE SEQUENCE</scope>
</reference>
<organism evidence="2">
    <name type="scientific">mine drainage metagenome</name>
    <dbReference type="NCBI Taxonomy" id="410659"/>
    <lineage>
        <taxon>unclassified sequences</taxon>
        <taxon>metagenomes</taxon>
        <taxon>ecological metagenomes</taxon>
    </lineage>
</organism>
<protein>
    <submittedName>
        <fullName evidence="2">Uncharacterized protein</fullName>
    </submittedName>
</protein>
<sequence length="122" mass="13085">MLGSIYNSVIVAVVGVGEYGVIIALLAAKKFVMSLSATVVDCDVRSDSVRAISVTLRSTATPEENSTVPKNITSMIGTITANSVAAIPRRSSIRSRTERRIRGRIIDSVFIGLSISKWMSEP</sequence>
<comment type="caution">
    <text evidence="2">The sequence shown here is derived from an EMBL/GenBank/DDBJ whole genome shotgun (WGS) entry which is preliminary data.</text>
</comment>
<feature type="transmembrane region" description="Helical" evidence="1">
    <location>
        <begin position="6"/>
        <end position="28"/>
    </location>
</feature>
<dbReference type="AlphaFoldDB" id="A0A1J5NWL0"/>
<gene>
    <name evidence="2" type="ORF">GALL_553140</name>
</gene>
<name>A0A1J5NWL0_9ZZZZ</name>
<evidence type="ECO:0000313" key="2">
    <source>
        <dbReference type="EMBL" id="OIQ63146.1"/>
    </source>
</evidence>
<evidence type="ECO:0000256" key="1">
    <source>
        <dbReference type="SAM" id="Phobius"/>
    </source>
</evidence>
<keyword evidence="1" id="KW-0472">Membrane</keyword>